<evidence type="ECO:0000313" key="6">
    <source>
        <dbReference type="EMBL" id="NNM75178.1"/>
    </source>
</evidence>
<keyword evidence="2" id="KW-0479">Metal-binding</keyword>
<evidence type="ECO:0000313" key="7">
    <source>
        <dbReference type="Proteomes" id="UP000564885"/>
    </source>
</evidence>
<dbReference type="InterPro" id="IPR003785">
    <property type="entry name" value="Creatininase/forma_Hydrolase"/>
</dbReference>
<evidence type="ECO:0000256" key="2">
    <source>
        <dbReference type="ARBA" id="ARBA00022723"/>
    </source>
</evidence>
<dbReference type="GO" id="GO:0009231">
    <property type="term" value="P:riboflavin biosynthetic process"/>
    <property type="evidence" value="ECO:0007669"/>
    <property type="project" value="TreeGrafter"/>
</dbReference>
<keyword evidence="7" id="KW-1185">Reference proteome</keyword>
<dbReference type="SUPFAM" id="SSF102215">
    <property type="entry name" value="Creatininase"/>
    <property type="match status" value="1"/>
</dbReference>
<proteinExistence type="inferred from homology"/>
<comment type="caution">
    <text evidence="6">The sequence shown here is derived from an EMBL/GenBank/DDBJ whole genome shotgun (WGS) entry which is preliminary data.</text>
</comment>
<dbReference type="RefSeq" id="WP_171220670.1">
    <property type="nucleotide sequence ID" value="NZ_JABEPP010000007.1"/>
</dbReference>
<protein>
    <submittedName>
        <fullName evidence="6">Creatininase family protein</fullName>
    </submittedName>
</protein>
<dbReference type="GO" id="GO:0046872">
    <property type="term" value="F:metal ion binding"/>
    <property type="evidence" value="ECO:0007669"/>
    <property type="project" value="UniProtKB-KW"/>
</dbReference>
<dbReference type="PANTHER" id="PTHR35005">
    <property type="entry name" value="3-DEHYDRO-SCYLLO-INOSOSE HYDROLASE"/>
    <property type="match status" value="1"/>
</dbReference>
<dbReference type="Proteomes" id="UP000564885">
    <property type="component" value="Unassembled WGS sequence"/>
</dbReference>
<dbReference type="EMBL" id="JABEPP010000007">
    <property type="protein sequence ID" value="NNM75178.1"/>
    <property type="molecule type" value="Genomic_DNA"/>
</dbReference>
<dbReference type="GO" id="GO:0016811">
    <property type="term" value="F:hydrolase activity, acting on carbon-nitrogen (but not peptide) bonds, in linear amides"/>
    <property type="evidence" value="ECO:0007669"/>
    <property type="project" value="TreeGrafter"/>
</dbReference>
<dbReference type="AlphaFoldDB" id="A0A849ICP8"/>
<evidence type="ECO:0000256" key="3">
    <source>
        <dbReference type="ARBA" id="ARBA00022801"/>
    </source>
</evidence>
<dbReference type="PANTHER" id="PTHR35005:SF1">
    <property type="entry name" value="2-AMINO-5-FORMYLAMINO-6-RIBOSYLAMINOPYRIMIDIN-4(3H)-ONE 5'-MONOPHOSPHATE DEFORMYLASE"/>
    <property type="match status" value="1"/>
</dbReference>
<keyword evidence="3" id="KW-0378">Hydrolase</keyword>
<evidence type="ECO:0000256" key="5">
    <source>
        <dbReference type="ARBA" id="ARBA00024029"/>
    </source>
</evidence>
<dbReference type="InterPro" id="IPR024087">
    <property type="entry name" value="Creatininase-like_sf"/>
</dbReference>
<accession>A0A849ICP8</accession>
<comment type="similarity">
    <text evidence="5">Belongs to the creatininase superfamily.</text>
</comment>
<organism evidence="6 7">
    <name type="scientific">Enterovirga aerilata</name>
    <dbReference type="NCBI Taxonomy" id="2730920"/>
    <lineage>
        <taxon>Bacteria</taxon>
        <taxon>Pseudomonadati</taxon>
        <taxon>Pseudomonadota</taxon>
        <taxon>Alphaproteobacteria</taxon>
        <taxon>Hyphomicrobiales</taxon>
        <taxon>Methylobacteriaceae</taxon>
        <taxon>Enterovirga</taxon>
    </lineage>
</organism>
<comment type="cofactor">
    <cofactor evidence="1">
        <name>Zn(2+)</name>
        <dbReference type="ChEBI" id="CHEBI:29105"/>
    </cofactor>
</comment>
<name>A0A849ICP8_9HYPH</name>
<reference evidence="6 7" key="1">
    <citation type="submission" date="2020-04" db="EMBL/GenBank/DDBJ databases">
        <title>Enterovirga sp. isolate from soil.</title>
        <authorList>
            <person name="Chea S."/>
            <person name="Kim D.-U."/>
        </authorList>
    </citation>
    <scope>NUCLEOTIDE SEQUENCE [LARGE SCALE GENOMIC DNA]</scope>
    <source>
        <strain evidence="6 7">DB1703</strain>
    </source>
</reference>
<gene>
    <name evidence="6" type="ORF">HJG44_22720</name>
</gene>
<dbReference type="Pfam" id="PF02633">
    <property type="entry name" value="Creatininase"/>
    <property type="match status" value="1"/>
</dbReference>
<evidence type="ECO:0000256" key="4">
    <source>
        <dbReference type="ARBA" id="ARBA00022833"/>
    </source>
</evidence>
<keyword evidence="4" id="KW-0862">Zinc</keyword>
<dbReference type="Gene3D" id="3.40.50.10310">
    <property type="entry name" value="Creatininase"/>
    <property type="match status" value="1"/>
</dbReference>
<evidence type="ECO:0000256" key="1">
    <source>
        <dbReference type="ARBA" id="ARBA00001947"/>
    </source>
</evidence>
<sequence>MLWSSLKASELTALAARDAIVVVPLASCENHGPHLATGVDMILVTEVARRAAERASAHRPVVVVPTVWCGLAEMHMSLGGTITVDVPVYYDLLRSICRSIKRQGFKNILLVNGHGGNTHVLNGFVNDFGAELDAAIAVATYWQLAAEAFGTILEDQRNVEHACEGETSMMLTLAPELCDPSEFGNAVGPEPANPSHVEVAGSLAVHRWRSFEARTSHGALGNPTRATAEKGERLLEAAADAIADLLRNDRFWAMSY</sequence>